<dbReference type="PROSITE" id="PS00630">
    <property type="entry name" value="IMP_2"/>
    <property type="match status" value="1"/>
</dbReference>
<accession>A0AA97JBY2</accession>
<keyword evidence="3 8" id="KW-0479">Metal-binding</keyword>
<dbReference type="PANTHER" id="PTHR43028">
    <property type="entry name" value="3'(2'),5'-BISPHOSPHATE NUCLEOTIDASE 1"/>
    <property type="match status" value="1"/>
</dbReference>
<evidence type="ECO:0000256" key="7">
    <source>
        <dbReference type="ARBA" id="ARBA00044519"/>
    </source>
</evidence>
<feature type="binding site" evidence="8">
    <location>
        <position position="155"/>
    </location>
    <ligand>
        <name>Mg(2+)</name>
        <dbReference type="ChEBI" id="CHEBI:18420"/>
        <label>1</label>
        <note>catalytic</note>
    </ligand>
</feature>
<dbReference type="InterPro" id="IPR050725">
    <property type="entry name" value="CysQ/Inositol_MonoPase"/>
</dbReference>
<dbReference type="InterPro" id="IPR000760">
    <property type="entry name" value="Inositol_monophosphatase-like"/>
</dbReference>
<evidence type="ECO:0000313" key="10">
    <source>
        <dbReference type="RefSeq" id="XP_054834651.1"/>
    </source>
</evidence>
<evidence type="ECO:0000256" key="8">
    <source>
        <dbReference type="PIRSR" id="PIRSR600760-2"/>
    </source>
</evidence>
<keyword evidence="9" id="KW-1185">Reference proteome</keyword>
<dbReference type="FunFam" id="4.10.460.10:FF:000001">
    <property type="entry name" value="Inositol polyphosphate 1-phosphatase"/>
    <property type="match status" value="1"/>
</dbReference>
<dbReference type="EC" id="3.1.3.57" evidence="7"/>
<dbReference type="CTD" id="3628"/>
<feature type="binding site" evidence="8">
    <location>
        <position position="298"/>
    </location>
    <ligand>
        <name>Mg(2+)</name>
        <dbReference type="ChEBI" id="CHEBI:18420"/>
        <label>1</label>
        <note>catalytic</note>
    </ligand>
</feature>
<dbReference type="AlphaFoldDB" id="A0AA97JBY2"/>
<dbReference type="GeneID" id="129329218"/>
<name>A0AA97JBY2_EUBMA</name>
<organism evidence="9 10">
    <name type="scientific">Eublepharis macularius</name>
    <name type="common">Leopard gecko</name>
    <name type="synonym">Cyrtodactylus macularius</name>
    <dbReference type="NCBI Taxonomy" id="481883"/>
    <lineage>
        <taxon>Eukaryota</taxon>
        <taxon>Metazoa</taxon>
        <taxon>Chordata</taxon>
        <taxon>Craniata</taxon>
        <taxon>Vertebrata</taxon>
        <taxon>Euteleostomi</taxon>
        <taxon>Lepidosauria</taxon>
        <taxon>Squamata</taxon>
        <taxon>Bifurcata</taxon>
        <taxon>Gekkota</taxon>
        <taxon>Eublepharidae</taxon>
        <taxon>Eublepharinae</taxon>
        <taxon>Eublepharis</taxon>
    </lineage>
</organism>
<evidence type="ECO:0000256" key="2">
    <source>
        <dbReference type="ARBA" id="ARBA00022671"/>
    </source>
</evidence>
<dbReference type="InterPro" id="IPR020583">
    <property type="entry name" value="Inositol_monoP_metal-BS"/>
</dbReference>
<keyword evidence="2" id="KW-0452">Lithium</keyword>
<evidence type="ECO:0000313" key="9">
    <source>
        <dbReference type="Proteomes" id="UP001190640"/>
    </source>
</evidence>
<feature type="binding site" evidence="8">
    <location>
        <position position="79"/>
    </location>
    <ligand>
        <name>Mg(2+)</name>
        <dbReference type="ChEBI" id="CHEBI:18420"/>
        <label>1</label>
        <note>catalytic</note>
    </ligand>
</feature>
<dbReference type="InterPro" id="IPR020550">
    <property type="entry name" value="Inositol_monophosphatase_CS"/>
</dbReference>
<dbReference type="RefSeq" id="XP_054834651.1">
    <property type="nucleotide sequence ID" value="XM_054978676.1"/>
</dbReference>
<dbReference type="PROSITE" id="PS00629">
    <property type="entry name" value="IMP_1"/>
    <property type="match status" value="1"/>
</dbReference>
<evidence type="ECO:0000256" key="1">
    <source>
        <dbReference type="ARBA" id="ARBA00009759"/>
    </source>
</evidence>
<dbReference type="GO" id="GO:0046854">
    <property type="term" value="P:phosphatidylinositol phosphate biosynthetic process"/>
    <property type="evidence" value="ECO:0007669"/>
    <property type="project" value="InterPro"/>
</dbReference>
<evidence type="ECO:0000256" key="6">
    <source>
        <dbReference type="ARBA" id="ARBA00044478"/>
    </source>
</evidence>
<dbReference type="SUPFAM" id="SSF56655">
    <property type="entry name" value="Carbohydrate phosphatase"/>
    <property type="match status" value="1"/>
</dbReference>
<dbReference type="Gene3D" id="3.40.190.80">
    <property type="match status" value="1"/>
</dbReference>
<comment type="cofactor">
    <cofactor evidence="8">
        <name>Mg(2+)</name>
        <dbReference type="ChEBI" id="CHEBI:18420"/>
    </cofactor>
</comment>
<comment type="catalytic activity">
    <reaction evidence="6">
        <text>1D-myo-inositol 1,4-bisphosphate + H2O = 1D-myo-inositol 4-phosphate + phosphate</text>
        <dbReference type="Rhea" id="RHEA:15553"/>
        <dbReference type="ChEBI" id="CHEBI:15377"/>
        <dbReference type="ChEBI" id="CHEBI:43474"/>
        <dbReference type="ChEBI" id="CHEBI:58282"/>
        <dbReference type="ChEBI" id="CHEBI:58469"/>
        <dbReference type="EC" id="3.1.3.57"/>
    </reaction>
    <physiologicalReaction direction="left-to-right" evidence="6">
        <dbReference type="Rhea" id="RHEA:15554"/>
    </physiologicalReaction>
</comment>
<reference evidence="10" key="1">
    <citation type="submission" date="2025-08" db="UniProtKB">
        <authorList>
            <consortium name="RefSeq"/>
        </authorList>
    </citation>
    <scope>IDENTIFICATION</scope>
    <source>
        <tissue evidence="10">Blood</tissue>
    </source>
</reference>
<dbReference type="InterPro" id="IPR044897">
    <property type="entry name" value="INPP1_dom_1"/>
</dbReference>
<proteinExistence type="inferred from homology"/>
<sequence>MAALLRSLLAASEKAANIAQLCRQEEALFSLLIEEKRGADKNKKFLQDFKTLADVLIQEVIKHDVGKEFPELQGYIRGEESNKFENGLGETVVVQVCPTQPETATLLQKVLDRNQTAAELLAAAVHQEVVLSDPALDDVTVTISTERMGVWIDPIDSTNQYIRGRGDVMPVNGVYPSGLHSALVLIGVYNRHSGEPVLGIINEPFFQEQMPDRRWKSRYHWGISYEDTNLSSLSRPLPQAVPRVVLSSNERAVLQKALAPLYGEQLCFASGAGYKMLCVALGFVDAYVLSEGTTFKWDSCGPHAILRALGGGIANLAGALRAWRTGQRNLLPELTYNQPVEGAMGADRWANSGGIVAYIHHDHLKAVIATVAAAGDV</sequence>
<dbReference type="KEGG" id="emc:129329218"/>
<evidence type="ECO:0000256" key="4">
    <source>
        <dbReference type="ARBA" id="ARBA00022842"/>
    </source>
</evidence>
<feature type="binding site" evidence="8">
    <location>
        <position position="153"/>
    </location>
    <ligand>
        <name>Mg(2+)</name>
        <dbReference type="ChEBI" id="CHEBI:18420"/>
        <label>1</label>
        <note>catalytic</note>
    </ligand>
</feature>
<keyword evidence="4 8" id="KW-0460">Magnesium</keyword>
<dbReference type="Pfam" id="PF00459">
    <property type="entry name" value="Inositol_P"/>
    <property type="match status" value="1"/>
</dbReference>
<feature type="binding site" evidence="8">
    <location>
        <position position="156"/>
    </location>
    <ligand>
        <name>Mg(2+)</name>
        <dbReference type="ChEBI" id="CHEBI:18420"/>
        <label>1</label>
        <note>catalytic</note>
    </ligand>
</feature>
<comment type="similarity">
    <text evidence="1">Belongs to the inositol monophosphatase superfamily.</text>
</comment>
<evidence type="ECO:0000256" key="5">
    <source>
        <dbReference type="ARBA" id="ARBA00044465"/>
    </source>
</evidence>
<gene>
    <name evidence="10" type="primary">INPP1</name>
</gene>
<dbReference type="Gene3D" id="4.10.460.10">
    <property type="entry name" value="Inositol Polyphosphate 1-phosphatase, domain 1"/>
    <property type="match status" value="1"/>
</dbReference>
<dbReference type="GO" id="GO:0004441">
    <property type="term" value="F:inositol-1,4-bisphosphate 1-phosphatase activity"/>
    <property type="evidence" value="ECO:0007669"/>
    <property type="project" value="UniProtKB-EC"/>
</dbReference>
<dbReference type="GO" id="GO:0046872">
    <property type="term" value="F:metal ion binding"/>
    <property type="evidence" value="ECO:0007669"/>
    <property type="project" value="UniProtKB-KW"/>
</dbReference>
<dbReference type="PANTHER" id="PTHR43028:SF3">
    <property type="entry name" value="INOSITOL POLYPHOSPHATE 1-PHOSPHATASE"/>
    <property type="match status" value="1"/>
</dbReference>
<dbReference type="Proteomes" id="UP001190640">
    <property type="component" value="Chromosome 4"/>
</dbReference>
<evidence type="ECO:0000256" key="3">
    <source>
        <dbReference type="ARBA" id="ARBA00022723"/>
    </source>
</evidence>
<comment type="catalytic activity">
    <reaction evidence="5">
        <text>1D-myo-inositol 1,3,4-trisphosphate + H2O = 1D-myo-inositol 3,4-bisphosphate + phosphate</text>
        <dbReference type="Rhea" id="RHEA:70319"/>
        <dbReference type="ChEBI" id="CHEBI:15377"/>
        <dbReference type="ChEBI" id="CHEBI:43474"/>
        <dbReference type="ChEBI" id="CHEBI:58414"/>
        <dbReference type="ChEBI" id="CHEBI:83241"/>
    </reaction>
    <physiologicalReaction direction="left-to-right" evidence="5">
        <dbReference type="Rhea" id="RHEA:70320"/>
    </physiologicalReaction>
</comment>
<protein>
    <recommendedName>
        <fullName evidence="7">inositol-1,4-bisphosphate 1-phosphatase</fullName>
        <ecNumber evidence="7">3.1.3.57</ecNumber>
    </recommendedName>
</protein>
<dbReference type="Gene3D" id="3.30.540.10">
    <property type="entry name" value="Fructose-1,6-Bisphosphatase, subunit A, domain 1"/>
    <property type="match status" value="1"/>
</dbReference>